<dbReference type="GO" id="GO:0004252">
    <property type="term" value="F:serine-type endopeptidase activity"/>
    <property type="evidence" value="ECO:0007669"/>
    <property type="project" value="UniProtKB-UniRule"/>
</dbReference>
<feature type="active site" description="Charge relay system" evidence="5">
    <location>
        <position position="172"/>
    </location>
</feature>
<dbReference type="InterPro" id="IPR036852">
    <property type="entry name" value="Peptidase_S8/S53_dom_sf"/>
</dbReference>
<evidence type="ECO:0000313" key="7">
    <source>
        <dbReference type="EMBL" id="MBC2669660.1"/>
    </source>
</evidence>
<evidence type="ECO:0000259" key="6">
    <source>
        <dbReference type="Pfam" id="PF00082"/>
    </source>
</evidence>
<dbReference type="InterPro" id="IPR050131">
    <property type="entry name" value="Peptidase_S8_subtilisin-like"/>
</dbReference>
<dbReference type="RefSeq" id="WP_379542843.1">
    <property type="nucleotide sequence ID" value="NZ_JBHRYI010000022.1"/>
</dbReference>
<proteinExistence type="inferred from homology"/>
<dbReference type="PROSITE" id="PS00137">
    <property type="entry name" value="SUBTILASE_HIS"/>
    <property type="match status" value="1"/>
</dbReference>
<dbReference type="EMBL" id="JACLAX010000010">
    <property type="protein sequence ID" value="MBC2669660.1"/>
    <property type="molecule type" value="Genomic_DNA"/>
</dbReference>
<sequence length="378" mass="39324">MVMLDIGPDHLRAGGDYSGPYGDVMGEQARLRTARKIAREHGLTVLESWPMQLIGVDCVIMAINDTRSVEAVAREISGLPGVAWSQPLNEYSMQGRTAPNARPAAGYNDRLFSAQPVAGRWRLASMHRIATGKGVTIAIVDSRIDTGHPDLVGKIAASPDFATGEQHQAERHGTGVAGIIAARPNNAMGIAGIAPGARVLGLRACWERPWGGATVCDSLSLAKALTYALENHADVINLSLTGPPDRLLQSLIELGLRRGITIVAAVDASRPAASFPAFVAGVIPVADGGLPAGSPSVYIAPGQDVPTTEPGGKWELVSGSSFAAAHVSGLAALLRELAGGQAHHVPAAAWLGPRGTIDACAAIARLSPLERGDCTQRP</sequence>
<dbReference type="Gene3D" id="3.40.50.200">
    <property type="entry name" value="Peptidase S8/S53 domain"/>
    <property type="match status" value="1"/>
</dbReference>
<keyword evidence="3 5" id="KW-0378">Hydrolase</keyword>
<evidence type="ECO:0000256" key="4">
    <source>
        <dbReference type="ARBA" id="ARBA00022825"/>
    </source>
</evidence>
<evidence type="ECO:0000256" key="3">
    <source>
        <dbReference type="ARBA" id="ARBA00022801"/>
    </source>
</evidence>
<dbReference type="InterPro" id="IPR022398">
    <property type="entry name" value="Peptidase_S8_His-AS"/>
</dbReference>
<keyword evidence="8" id="KW-1185">Reference proteome</keyword>
<keyword evidence="4 5" id="KW-0720">Serine protease</keyword>
<dbReference type="Pfam" id="PF00082">
    <property type="entry name" value="Peptidase_S8"/>
    <property type="match status" value="1"/>
</dbReference>
<organism evidence="7 8">
    <name type="scientific">Novosphingobium piscinae</name>
    <dbReference type="NCBI Taxonomy" id="1507448"/>
    <lineage>
        <taxon>Bacteria</taxon>
        <taxon>Pseudomonadati</taxon>
        <taxon>Pseudomonadota</taxon>
        <taxon>Alphaproteobacteria</taxon>
        <taxon>Sphingomonadales</taxon>
        <taxon>Sphingomonadaceae</taxon>
        <taxon>Novosphingobium</taxon>
    </lineage>
</organism>
<evidence type="ECO:0000256" key="1">
    <source>
        <dbReference type="ARBA" id="ARBA00011073"/>
    </source>
</evidence>
<feature type="active site" description="Charge relay system" evidence="5">
    <location>
        <position position="141"/>
    </location>
</feature>
<reference evidence="7 8" key="1">
    <citation type="submission" date="2020-08" db="EMBL/GenBank/DDBJ databases">
        <title>The genome sequence of type strain Novosphingobium piscinae KCTC 42194.</title>
        <authorList>
            <person name="Liu Y."/>
        </authorList>
    </citation>
    <scope>NUCLEOTIDE SEQUENCE [LARGE SCALE GENOMIC DNA]</scope>
    <source>
        <strain evidence="7 8">KCTC 42194</strain>
    </source>
</reference>
<evidence type="ECO:0000313" key="8">
    <source>
        <dbReference type="Proteomes" id="UP000551327"/>
    </source>
</evidence>
<accession>A0A7X1KQL1</accession>
<comment type="caution">
    <text evidence="7">The sequence shown here is derived from an EMBL/GenBank/DDBJ whole genome shotgun (WGS) entry which is preliminary data.</text>
</comment>
<protein>
    <submittedName>
        <fullName evidence="7">S8 family serine peptidase</fullName>
    </submittedName>
</protein>
<dbReference type="PRINTS" id="PR00723">
    <property type="entry name" value="SUBTILISIN"/>
</dbReference>
<evidence type="ECO:0000256" key="5">
    <source>
        <dbReference type="PROSITE-ProRule" id="PRU01240"/>
    </source>
</evidence>
<gene>
    <name evidence="7" type="ORF">H7F53_10945</name>
</gene>
<dbReference type="PANTHER" id="PTHR43806:SF11">
    <property type="entry name" value="CEREVISIN-RELATED"/>
    <property type="match status" value="1"/>
</dbReference>
<comment type="similarity">
    <text evidence="1 5">Belongs to the peptidase S8 family.</text>
</comment>
<dbReference type="InterPro" id="IPR000209">
    <property type="entry name" value="Peptidase_S8/S53_dom"/>
</dbReference>
<keyword evidence="2 5" id="KW-0645">Protease</keyword>
<dbReference type="Proteomes" id="UP000551327">
    <property type="component" value="Unassembled WGS sequence"/>
</dbReference>
<feature type="domain" description="Peptidase S8/S53" evidence="6">
    <location>
        <begin position="132"/>
        <end position="337"/>
    </location>
</feature>
<dbReference type="GO" id="GO:0006508">
    <property type="term" value="P:proteolysis"/>
    <property type="evidence" value="ECO:0007669"/>
    <property type="project" value="UniProtKB-KW"/>
</dbReference>
<dbReference type="PROSITE" id="PS51892">
    <property type="entry name" value="SUBTILASE"/>
    <property type="match status" value="1"/>
</dbReference>
<dbReference type="AlphaFoldDB" id="A0A7X1KQL1"/>
<dbReference type="InterPro" id="IPR015500">
    <property type="entry name" value="Peptidase_S8_subtilisin-rel"/>
</dbReference>
<dbReference type="SUPFAM" id="SSF52743">
    <property type="entry name" value="Subtilisin-like"/>
    <property type="match status" value="1"/>
</dbReference>
<name>A0A7X1KQL1_9SPHN</name>
<feature type="active site" description="Charge relay system" evidence="5">
    <location>
        <position position="321"/>
    </location>
</feature>
<dbReference type="PANTHER" id="PTHR43806">
    <property type="entry name" value="PEPTIDASE S8"/>
    <property type="match status" value="1"/>
</dbReference>
<evidence type="ECO:0000256" key="2">
    <source>
        <dbReference type="ARBA" id="ARBA00022670"/>
    </source>
</evidence>